<feature type="compositionally biased region" description="Basic and acidic residues" evidence="3">
    <location>
        <begin position="366"/>
        <end position="378"/>
    </location>
</feature>
<keyword evidence="5" id="KW-1185">Reference proteome</keyword>
<dbReference type="PANTHER" id="PTHR31994:SF3">
    <property type="entry name" value="LEUCINE-RICH REPEAT-CONTAINING PROTEIN 42"/>
    <property type="match status" value="1"/>
</dbReference>
<dbReference type="SUPFAM" id="SSF52047">
    <property type="entry name" value="RNI-like"/>
    <property type="match status" value="1"/>
</dbReference>
<evidence type="ECO:0000313" key="5">
    <source>
        <dbReference type="Proteomes" id="UP001187315"/>
    </source>
</evidence>
<evidence type="ECO:0008006" key="6">
    <source>
        <dbReference type="Google" id="ProtNLM"/>
    </source>
</evidence>
<evidence type="ECO:0000313" key="4">
    <source>
        <dbReference type="EMBL" id="KAK2831838.1"/>
    </source>
</evidence>
<dbReference type="Proteomes" id="UP001187315">
    <property type="component" value="Unassembled WGS sequence"/>
</dbReference>
<protein>
    <recommendedName>
        <fullName evidence="6">Leucine-rich repeat-containing protein 42</fullName>
    </recommendedName>
</protein>
<evidence type="ECO:0000256" key="3">
    <source>
        <dbReference type="SAM" id="MobiDB-lite"/>
    </source>
</evidence>
<evidence type="ECO:0000256" key="2">
    <source>
        <dbReference type="ARBA" id="ARBA00022737"/>
    </source>
</evidence>
<dbReference type="AlphaFoldDB" id="A0AA88SFI5"/>
<proteinExistence type="predicted"/>
<feature type="compositionally biased region" description="Polar residues" evidence="3">
    <location>
        <begin position="400"/>
        <end position="411"/>
    </location>
</feature>
<organism evidence="4 5">
    <name type="scientific">Tachysurus vachellii</name>
    <name type="common">Darkbarbel catfish</name>
    <name type="synonym">Pelteobagrus vachellii</name>
    <dbReference type="NCBI Taxonomy" id="175792"/>
    <lineage>
        <taxon>Eukaryota</taxon>
        <taxon>Metazoa</taxon>
        <taxon>Chordata</taxon>
        <taxon>Craniata</taxon>
        <taxon>Vertebrata</taxon>
        <taxon>Euteleostomi</taxon>
        <taxon>Actinopterygii</taxon>
        <taxon>Neopterygii</taxon>
        <taxon>Teleostei</taxon>
        <taxon>Ostariophysi</taxon>
        <taxon>Siluriformes</taxon>
        <taxon>Bagridae</taxon>
        <taxon>Tachysurus</taxon>
    </lineage>
</organism>
<sequence>MYSSGSNECECGDVFVREKGELRRVKPTGNVPHDPGLHKSSYKLFHKDFSVTICMDSFLANECRKRNDHFIFTYNGEGSLRYTVKSLLDISLLYIADNIEYVESLIGFPEQMADKLFTAAEEKQKFTEPSTSARGLQVFSQAYGELVLKSLCLRERCLLLSERMEEIRVFHCLETLDLHGCRLGDSHDFFSHLASEACSRLATLFLGANCLSDKGLQRLTAPIRVMKRGLENLQQLDLSDNPVTEKGLGYLTCFNKLCELNISDTNVQLDSRLKSFFRNKMSMVFSASPLQTFTHSECRTEGWAEQVINQWETKAAELPQKTLKPRTNALHFYGREKFVRENVHSVCNDARPEEKTSIIHFHKLDLHSPSERATDSHTHMNTQRGKKRKFSKEQEEHVNSHSAAKRSSSPCPLSAEDLELLSRY</sequence>
<dbReference type="Gene3D" id="3.80.10.10">
    <property type="entry name" value="Ribonuclease Inhibitor"/>
    <property type="match status" value="1"/>
</dbReference>
<reference evidence="4" key="1">
    <citation type="submission" date="2023-08" db="EMBL/GenBank/DDBJ databases">
        <title>Pelteobagrus vachellii genome.</title>
        <authorList>
            <person name="Liu H."/>
        </authorList>
    </citation>
    <scope>NUCLEOTIDE SEQUENCE</scope>
    <source>
        <strain evidence="4">PRFRI_2022a</strain>
        <tissue evidence="4">Muscle</tissue>
    </source>
</reference>
<dbReference type="InterPro" id="IPR039631">
    <property type="entry name" value="LRRC42"/>
</dbReference>
<accession>A0AA88SFI5</accession>
<feature type="region of interest" description="Disordered" evidence="3">
    <location>
        <begin position="366"/>
        <end position="424"/>
    </location>
</feature>
<dbReference type="EMBL" id="JAVHJS010000017">
    <property type="protein sequence ID" value="KAK2831838.1"/>
    <property type="molecule type" value="Genomic_DNA"/>
</dbReference>
<dbReference type="PANTHER" id="PTHR31994">
    <property type="entry name" value="LEUCINE-RICH REPEAT-CONTAINING PROTEIN 42"/>
    <property type="match status" value="1"/>
</dbReference>
<gene>
    <name evidence="4" type="ORF">Q7C36_016924</name>
</gene>
<dbReference type="InterPro" id="IPR032675">
    <property type="entry name" value="LRR_dom_sf"/>
</dbReference>
<evidence type="ECO:0000256" key="1">
    <source>
        <dbReference type="ARBA" id="ARBA00022614"/>
    </source>
</evidence>
<name>A0AA88SFI5_TACVA</name>
<keyword evidence="2" id="KW-0677">Repeat</keyword>
<comment type="caution">
    <text evidence="4">The sequence shown here is derived from an EMBL/GenBank/DDBJ whole genome shotgun (WGS) entry which is preliminary data.</text>
</comment>
<keyword evidence="1" id="KW-0433">Leucine-rich repeat</keyword>